<dbReference type="Pfam" id="PF00875">
    <property type="entry name" value="DNA_photolyase"/>
    <property type="match status" value="1"/>
</dbReference>
<dbReference type="EnsemblPlants" id="Pp3c1_18130V3.4">
    <property type="protein sequence ID" value="Pp3c1_18130V3.4"/>
    <property type="gene ID" value="Pp3c1_18130"/>
</dbReference>
<protein>
    <recommendedName>
        <fullName evidence="4">Photolyase/cryptochrome alpha/beta domain-containing protein</fullName>
    </recommendedName>
</protein>
<dbReference type="SUPFAM" id="SSF48173">
    <property type="entry name" value="Cryptochrome/photolyase FAD-binding domain"/>
    <property type="match status" value="1"/>
</dbReference>
<reference evidence="5" key="3">
    <citation type="submission" date="2020-12" db="UniProtKB">
        <authorList>
            <consortium name="EnsemblPlants"/>
        </authorList>
    </citation>
    <scope>IDENTIFICATION</scope>
</reference>
<dbReference type="PANTHER" id="PTHR11455:SF2">
    <property type="entry name" value="BLUE-LIGHT PHOTORECEPTOR PHR2"/>
    <property type="match status" value="1"/>
</dbReference>
<dbReference type="GO" id="GO:0003677">
    <property type="term" value="F:DNA binding"/>
    <property type="evidence" value="ECO:0000318"/>
    <property type="project" value="GO_Central"/>
</dbReference>
<comment type="cofactor">
    <cofactor evidence="2">
        <name>FAD</name>
        <dbReference type="ChEBI" id="CHEBI:57692"/>
    </cofactor>
    <text evidence="2">Binds 1 FAD per subunit.</text>
</comment>
<dbReference type="Gene3D" id="1.25.40.80">
    <property type="match status" value="1"/>
</dbReference>
<dbReference type="Proteomes" id="UP000006727">
    <property type="component" value="Chromosome 1"/>
</dbReference>
<dbReference type="SUPFAM" id="SSF52425">
    <property type="entry name" value="Cryptochrome/photolyase, N-terminal domain"/>
    <property type="match status" value="1"/>
</dbReference>
<evidence type="ECO:0000313" key="5">
    <source>
        <dbReference type="EnsemblPlants" id="Pp3c1_18130V3.4"/>
    </source>
</evidence>
<dbReference type="Gramene" id="Pp3c1_18130V3.4">
    <property type="protein sequence ID" value="Pp3c1_18130V3.4"/>
    <property type="gene ID" value="Pp3c1_18130"/>
</dbReference>
<dbReference type="GO" id="GO:0003904">
    <property type="term" value="F:deoxyribodipyrimidine photo-lyase activity"/>
    <property type="evidence" value="ECO:0000318"/>
    <property type="project" value="GO_Central"/>
</dbReference>
<dbReference type="GO" id="GO:0071949">
    <property type="term" value="F:FAD binding"/>
    <property type="evidence" value="ECO:0000318"/>
    <property type="project" value="GO_Central"/>
</dbReference>
<accession>A0A7I4BNW4</accession>
<dbReference type="AlphaFoldDB" id="A0A7I4BNW4"/>
<comment type="similarity">
    <text evidence="1">Belongs to the DNA photolyase class-1 family.</text>
</comment>
<evidence type="ECO:0000256" key="2">
    <source>
        <dbReference type="PIRSR" id="PIRSR602081-1"/>
    </source>
</evidence>
<evidence type="ECO:0000259" key="4">
    <source>
        <dbReference type="PROSITE" id="PS51645"/>
    </source>
</evidence>
<organism evidence="5 6">
    <name type="scientific">Physcomitrium patens</name>
    <name type="common">Spreading-leaved earth moss</name>
    <name type="synonym">Physcomitrella patens</name>
    <dbReference type="NCBI Taxonomy" id="3218"/>
    <lineage>
        <taxon>Eukaryota</taxon>
        <taxon>Viridiplantae</taxon>
        <taxon>Streptophyta</taxon>
        <taxon>Embryophyta</taxon>
        <taxon>Bryophyta</taxon>
        <taxon>Bryophytina</taxon>
        <taxon>Bryopsida</taxon>
        <taxon>Funariidae</taxon>
        <taxon>Funariales</taxon>
        <taxon>Funariaceae</taxon>
        <taxon>Physcomitrium</taxon>
    </lineage>
</organism>
<keyword evidence="2" id="KW-0274">FAD</keyword>
<keyword evidence="6" id="KW-1185">Reference proteome</keyword>
<dbReference type="InterPro" id="IPR002081">
    <property type="entry name" value="Cryptochrome/DNA_photolyase_1"/>
</dbReference>
<evidence type="ECO:0000256" key="1">
    <source>
        <dbReference type="ARBA" id="ARBA00005862"/>
    </source>
</evidence>
<keyword evidence="2" id="KW-0285">Flavoprotein</keyword>
<dbReference type="EMBL" id="ABEU02000001">
    <property type="status" value="NOT_ANNOTATED_CDS"/>
    <property type="molecule type" value="Genomic_DNA"/>
</dbReference>
<dbReference type="InParanoid" id="A0A7I4BNW4"/>
<sequence>MAGYGGLDDLELILDRNLHRALAASRTNAPAPPWTNSGAAATGAEVEDDEEEAVASKEEVADAASFGNPLPSAASLSLALNSVLTSSLILSKNNVVPQASQRGGVGPAISGAVPSQKKSHSPVPVMASSKVQVALDIPVATPITVSKKSANYVSAFPEYEKLRGPDFKDPANGCGLRRASIVWFRNDLRVHDNEALVSANRDSLSILPVYCFDPKDYGKSSSGFDKTGPYRANFLLECVANLRSSLRERGSDLIVRVGSPEAVLVDLAKSVGAEALYVHQEVTYEELQAEEKVAAALQEKGIETKYFWGSTLFHLEDLPFKLQDMPSNYGGFREKVQNVAIRDTIEAPQQLKGLPACGNVKPGSIPSIEVLGLNPATNLRKQGSVTVGGDGLLGGEEEALQRLQKFALEARSQTSNLKASKSQSESSGDSLYGANFSCKISPWLTMGCLSPRRMFEDLKKSASSASAGAMSALAVKASGAGSDDNGLNWLVFELLWRDFFRFITKKYGTGKRLSEATPATASTASLVAA</sequence>
<dbReference type="GO" id="GO:0000719">
    <property type="term" value="P:photoreactive repair"/>
    <property type="evidence" value="ECO:0000318"/>
    <property type="project" value="GO_Central"/>
</dbReference>
<feature type="region of interest" description="Disordered" evidence="3">
    <location>
        <begin position="25"/>
        <end position="60"/>
    </location>
</feature>
<evidence type="ECO:0000256" key="3">
    <source>
        <dbReference type="SAM" id="MobiDB-lite"/>
    </source>
</evidence>
<proteinExistence type="inferred from homology"/>
<evidence type="ECO:0000313" key="6">
    <source>
        <dbReference type="Proteomes" id="UP000006727"/>
    </source>
</evidence>
<dbReference type="PANTHER" id="PTHR11455">
    <property type="entry name" value="CRYPTOCHROME"/>
    <property type="match status" value="1"/>
</dbReference>
<dbReference type="InterPro" id="IPR006050">
    <property type="entry name" value="DNA_photolyase_N"/>
</dbReference>
<feature type="domain" description="Photolyase/cryptochrome alpha/beta" evidence="4">
    <location>
        <begin position="178"/>
        <end position="312"/>
    </location>
</feature>
<dbReference type="InterPro" id="IPR014729">
    <property type="entry name" value="Rossmann-like_a/b/a_fold"/>
</dbReference>
<dbReference type="InterPro" id="IPR036134">
    <property type="entry name" value="Crypto/Photolyase_FAD-like_sf"/>
</dbReference>
<feature type="binding site" evidence="2">
    <location>
        <begin position="493"/>
        <end position="500"/>
    </location>
    <ligand>
        <name>FAD</name>
        <dbReference type="ChEBI" id="CHEBI:57692"/>
    </ligand>
</feature>
<dbReference type="InterPro" id="IPR036155">
    <property type="entry name" value="Crypto/Photolyase_N_sf"/>
</dbReference>
<reference evidence="5 6" key="2">
    <citation type="journal article" date="2018" name="Plant J.">
        <title>The Physcomitrella patens chromosome-scale assembly reveals moss genome structure and evolution.</title>
        <authorList>
            <person name="Lang D."/>
            <person name="Ullrich K.K."/>
            <person name="Murat F."/>
            <person name="Fuchs J."/>
            <person name="Jenkins J."/>
            <person name="Haas F.B."/>
            <person name="Piednoel M."/>
            <person name="Gundlach H."/>
            <person name="Van Bel M."/>
            <person name="Meyberg R."/>
            <person name="Vives C."/>
            <person name="Morata J."/>
            <person name="Symeonidi A."/>
            <person name="Hiss M."/>
            <person name="Muchero W."/>
            <person name="Kamisugi Y."/>
            <person name="Saleh O."/>
            <person name="Blanc G."/>
            <person name="Decker E.L."/>
            <person name="van Gessel N."/>
            <person name="Grimwood J."/>
            <person name="Hayes R.D."/>
            <person name="Graham S.W."/>
            <person name="Gunter L.E."/>
            <person name="McDaniel S.F."/>
            <person name="Hoernstein S.N.W."/>
            <person name="Larsson A."/>
            <person name="Li F.W."/>
            <person name="Perroud P.F."/>
            <person name="Phillips J."/>
            <person name="Ranjan P."/>
            <person name="Rokshar D.S."/>
            <person name="Rothfels C.J."/>
            <person name="Schneider L."/>
            <person name="Shu S."/>
            <person name="Stevenson D.W."/>
            <person name="Thummler F."/>
            <person name="Tillich M."/>
            <person name="Villarreal Aguilar J.C."/>
            <person name="Widiez T."/>
            <person name="Wong G.K."/>
            <person name="Wymore A."/>
            <person name="Zhang Y."/>
            <person name="Zimmer A.D."/>
            <person name="Quatrano R.S."/>
            <person name="Mayer K.F.X."/>
            <person name="Goodstein D."/>
            <person name="Casacuberta J.M."/>
            <person name="Vandepoele K."/>
            <person name="Reski R."/>
            <person name="Cuming A.C."/>
            <person name="Tuskan G.A."/>
            <person name="Maumus F."/>
            <person name="Salse J."/>
            <person name="Schmutz J."/>
            <person name="Rensing S.A."/>
        </authorList>
    </citation>
    <scope>NUCLEOTIDE SEQUENCE [LARGE SCALE GENOMIC DNA]</scope>
    <source>
        <strain evidence="5 6">cv. Gransden 2004</strain>
    </source>
</reference>
<dbReference type="Gene3D" id="3.40.50.620">
    <property type="entry name" value="HUPs"/>
    <property type="match status" value="1"/>
</dbReference>
<dbReference type="FunCoup" id="A0A7I4BNW4">
    <property type="interactions" value="1188"/>
</dbReference>
<dbReference type="PROSITE" id="PS51645">
    <property type="entry name" value="PHR_CRY_ALPHA_BETA"/>
    <property type="match status" value="1"/>
</dbReference>
<name>A0A7I4BNW4_PHYPA</name>
<reference evidence="5 6" key="1">
    <citation type="journal article" date="2008" name="Science">
        <title>The Physcomitrella genome reveals evolutionary insights into the conquest of land by plants.</title>
        <authorList>
            <person name="Rensing S."/>
            <person name="Lang D."/>
            <person name="Zimmer A."/>
            <person name="Terry A."/>
            <person name="Salamov A."/>
            <person name="Shapiro H."/>
            <person name="Nishiyama T."/>
            <person name="Perroud P.-F."/>
            <person name="Lindquist E."/>
            <person name="Kamisugi Y."/>
            <person name="Tanahashi T."/>
            <person name="Sakakibara K."/>
            <person name="Fujita T."/>
            <person name="Oishi K."/>
            <person name="Shin-I T."/>
            <person name="Kuroki Y."/>
            <person name="Toyoda A."/>
            <person name="Suzuki Y."/>
            <person name="Hashimoto A."/>
            <person name="Yamaguchi K."/>
            <person name="Sugano A."/>
            <person name="Kohara Y."/>
            <person name="Fujiyama A."/>
            <person name="Anterola A."/>
            <person name="Aoki S."/>
            <person name="Ashton N."/>
            <person name="Barbazuk W.B."/>
            <person name="Barker E."/>
            <person name="Bennetzen J."/>
            <person name="Bezanilla M."/>
            <person name="Blankenship R."/>
            <person name="Cho S.H."/>
            <person name="Dutcher S."/>
            <person name="Estelle M."/>
            <person name="Fawcett J.A."/>
            <person name="Gundlach H."/>
            <person name="Hanada K."/>
            <person name="Heyl A."/>
            <person name="Hicks K.A."/>
            <person name="Hugh J."/>
            <person name="Lohr M."/>
            <person name="Mayer K."/>
            <person name="Melkozernov A."/>
            <person name="Murata T."/>
            <person name="Nelson D."/>
            <person name="Pils B."/>
            <person name="Prigge M."/>
            <person name="Reiss B."/>
            <person name="Renner T."/>
            <person name="Rombauts S."/>
            <person name="Rushton P."/>
            <person name="Sanderfoot A."/>
            <person name="Schween G."/>
            <person name="Shiu S.-H."/>
            <person name="Stueber K."/>
            <person name="Theodoulou F.L."/>
            <person name="Tu H."/>
            <person name="Van de Peer Y."/>
            <person name="Verrier P.J."/>
            <person name="Waters E."/>
            <person name="Wood A."/>
            <person name="Yang L."/>
            <person name="Cove D."/>
            <person name="Cuming A."/>
            <person name="Hasebe M."/>
            <person name="Lucas S."/>
            <person name="Mishler D.B."/>
            <person name="Reski R."/>
            <person name="Grigoriev I."/>
            <person name="Quatrano R.S."/>
            <person name="Boore J.L."/>
        </authorList>
    </citation>
    <scope>NUCLEOTIDE SEQUENCE [LARGE SCALE GENOMIC DNA]</scope>
    <source>
        <strain evidence="5 6">cv. Gransden 2004</strain>
    </source>
</reference>